<evidence type="ECO:0000256" key="4">
    <source>
        <dbReference type="ARBA" id="ARBA00017435"/>
    </source>
</evidence>
<dbReference type="PANTHER" id="PTHR12147">
    <property type="entry name" value="METALLOPEPTIDASE M28 FAMILY MEMBER"/>
    <property type="match status" value="1"/>
</dbReference>
<feature type="transmembrane region" description="Helical" evidence="9">
    <location>
        <begin position="486"/>
        <end position="504"/>
    </location>
</feature>
<feature type="transmembrane region" description="Helical" evidence="9">
    <location>
        <begin position="21"/>
        <end position="42"/>
    </location>
</feature>
<protein>
    <recommendedName>
        <fullName evidence="4">Vacuolar membrane protease</fullName>
    </recommendedName>
    <alternativeName>
        <fullName evidence="8">FXNA-related family protease 1</fullName>
    </alternativeName>
</protein>
<feature type="domain" description="Peptidase M28" evidence="10">
    <location>
        <begin position="128"/>
        <end position="315"/>
    </location>
</feature>
<feature type="transmembrane region" description="Helical" evidence="9">
    <location>
        <begin position="388"/>
        <end position="412"/>
    </location>
</feature>
<reference evidence="11 12" key="1">
    <citation type="submission" date="2017-07" db="EMBL/GenBank/DDBJ databases">
        <title>Paenibacillus herberti R33 genome sequencing and assembly.</title>
        <authorList>
            <person name="Su W."/>
        </authorList>
    </citation>
    <scope>NUCLEOTIDE SEQUENCE [LARGE SCALE GENOMIC DNA]</scope>
    <source>
        <strain evidence="11 12">R33</strain>
    </source>
</reference>
<keyword evidence="9" id="KW-0812">Transmembrane</keyword>
<evidence type="ECO:0000256" key="6">
    <source>
        <dbReference type="ARBA" id="ARBA00022989"/>
    </source>
</evidence>
<dbReference type="PANTHER" id="PTHR12147:SF58">
    <property type="entry name" value="VACUOLAR MEMBRANE PROTEASE"/>
    <property type="match status" value="1"/>
</dbReference>
<dbReference type="Pfam" id="PF04389">
    <property type="entry name" value="Peptidase_M28"/>
    <property type="match status" value="1"/>
</dbReference>
<accession>A0A229P093</accession>
<keyword evidence="9" id="KW-0472">Membrane</keyword>
<keyword evidence="5" id="KW-0926">Vacuole</keyword>
<organism evidence="11 12">
    <name type="scientific">Paenibacillus herberti</name>
    <dbReference type="NCBI Taxonomy" id="1619309"/>
    <lineage>
        <taxon>Bacteria</taxon>
        <taxon>Bacillati</taxon>
        <taxon>Bacillota</taxon>
        <taxon>Bacilli</taxon>
        <taxon>Bacillales</taxon>
        <taxon>Paenibacillaceae</taxon>
        <taxon>Paenibacillus</taxon>
    </lineage>
</organism>
<keyword evidence="6 9" id="KW-1133">Transmembrane helix</keyword>
<evidence type="ECO:0000256" key="3">
    <source>
        <dbReference type="ARBA" id="ARBA00010918"/>
    </source>
</evidence>
<feature type="transmembrane region" description="Helical" evidence="9">
    <location>
        <begin position="432"/>
        <end position="450"/>
    </location>
</feature>
<evidence type="ECO:0000256" key="9">
    <source>
        <dbReference type="SAM" id="Phobius"/>
    </source>
</evidence>
<dbReference type="EMBL" id="NMUQ01000001">
    <property type="protein sequence ID" value="OXM15414.1"/>
    <property type="molecule type" value="Genomic_DNA"/>
</dbReference>
<dbReference type="GO" id="GO:0005774">
    <property type="term" value="C:vacuolar membrane"/>
    <property type="evidence" value="ECO:0007669"/>
    <property type="project" value="UniProtKB-SubCell"/>
</dbReference>
<evidence type="ECO:0000313" key="12">
    <source>
        <dbReference type="Proteomes" id="UP000215145"/>
    </source>
</evidence>
<evidence type="ECO:0000313" key="11">
    <source>
        <dbReference type="EMBL" id="OXM15414.1"/>
    </source>
</evidence>
<evidence type="ECO:0000259" key="10">
    <source>
        <dbReference type="Pfam" id="PF04389"/>
    </source>
</evidence>
<dbReference type="Gene3D" id="3.40.630.10">
    <property type="entry name" value="Zn peptidases"/>
    <property type="match status" value="1"/>
</dbReference>
<dbReference type="OrthoDB" id="9762302at2"/>
<comment type="subcellular location">
    <subcellularLocation>
        <location evidence="2">Vacuole membrane</location>
        <topology evidence="2">Multi-pass membrane protein</topology>
    </subcellularLocation>
</comment>
<keyword evidence="7" id="KW-0325">Glycoprotein</keyword>
<feature type="transmembrane region" description="Helical" evidence="9">
    <location>
        <begin position="516"/>
        <end position="538"/>
    </location>
</feature>
<dbReference type="Proteomes" id="UP000215145">
    <property type="component" value="Unassembled WGS sequence"/>
</dbReference>
<dbReference type="AlphaFoldDB" id="A0A229P093"/>
<feature type="transmembrane region" description="Helical" evidence="9">
    <location>
        <begin position="544"/>
        <end position="568"/>
    </location>
</feature>
<evidence type="ECO:0000256" key="2">
    <source>
        <dbReference type="ARBA" id="ARBA00004128"/>
    </source>
</evidence>
<feature type="transmembrane region" description="Helical" evidence="9">
    <location>
        <begin position="356"/>
        <end position="376"/>
    </location>
</feature>
<dbReference type="InterPro" id="IPR045175">
    <property type="entry name" value="M28_fam"/>
</dbReference>
<sequence>MPIRFAKGDRSMRRQSRGTKVFRGAMATFVLLIVIIGLGVSFSQFAPPPAQQNPVPEGDFSIDRAMGYLKEVAKEPHPSGSAAHAEVRDYLVQQFQQLGIEVEVQQKEISQIKNVIYPQEDPKLSMYNILATIPGKSDSDNAVLITAHYDSKKGSPGTSDDGYGVATILESARAIKNGPQPQNTIYFLLSDGEELGLVGASAFAENKSIMDQTKVIINMEARGNKGVPVLFETNTNNLELIQTFQKEAQYPIAYSFAYEVYRLLPNDTDFTVYKNSGKQGYNFANIDGRDFYHAAKDTYDQASTGTLQHLGLQVLPLLKKYAFMDAAQFKGIEDSDHNAVYFPLFQKNLIVYSEAYVIPLLIGLLLLALVTLSVAIKKQHIRFSKTLIVFLLILGSLVVIAGLILLCIRVIAYLMGLPIHENIYIYNVPYSGWIMIALTLLATLLCFIGAKAMVKKFGAGNAAFGMLYHWLILAVLTSVFVKGMSYVFVLPAALSLLAILPLMFRSEKRIPTFYGYGFIIPMVIPSVMLLSPIIYLIFVSMTIGIAPVTNVLSSLAAFNVIFASLWAFDNTAAPGIQKARIRNKPIEL</sequence>
<evidence type="ECO:0000256" key="7">
    <source>
        <dbReference type="ARBA" id="ARBA00023180"/>
    </source>
</evidence>
<proteinExistence type="inferred from homology"/>
<name>A0A229P093_9BACL</name>
<evidence type="ECO:0000256" key="1">
    <source>
        <dbReference type="ARBA" id="ARBA00003273"/>
    </source>
</evidence>
<evidence type="ECO:0000256" key="5">
    <source>
        <dbReference type="ARBA" id="ARBA00022554"/>
    </source>
</evidence>
<dbReference type="SUPFAM" id="SSF53187">
    <property type="entry name" value="Zn-dependent exopeptidases"/>
    <property type="match status" value="1"/>
</dbReference>
<comment type="function">
    <text evidence="1">May be involved in vacuolar sorting and osmoregulation.</text>
</comment>
<dbReference type="GO" id="GO:0006508">
    <property type="term" value="P:proteolysis"/>
    <property type="evidence" value="ECO:0007669"/>
    <property type="project" value="InterPro"/>
</dbReference>
<dbReference type="InterPro" id="IPR007484">
    <property type="entry name" value="Peptidase_M28"/>
</dbReference>
<comment type="similarity">
    <text evidence="3">Belongs to the peptidase M28 family.</text>
</comment>
<dbReference type="GO" id="GO:0008235">
    <property type="term" value="F:metalloexopeptidase activity"/>
    <property type="evidence" value="ECO:0007669"/>
    <property type="project" value="InterPro"/>
</dbReference>
<comment type="caution">
    <text evidence="11">The sequence shown here is derived from an EMBL/GenBank/DDBJ whole genome shotgun (WGS) entry which is preliminary data.</text>
</comment>
<gene>
    <name evidence="11" type="ORF">CGZ75_01325</name>
</gene>
<feature type="transmembrane region" description="Helical" evidence="9">
    <location>
        <begin position="462"/>
        <end position="480"/>
    </location>
</feature>
<keyword evidence="12" id="KW-1185">Reference proteome</keyword>
<evidence type="ECO:0000256" key="8">
    <source>
        <dbReference type="ARBA" id="ARBA00031512"/>
    </source>
</evidence>